<keyword evidence="1" id="KW-1133">Transmembrane helix</keyword>
<dbReference type="AlphaFoldDB" id="A0A379EU93"/>
<dbReference type="Gene3D" id="3.30.1890.10">
    <property type="entry name" value="FepE-like"/>
    <property type="match status" value="1"/>
</dbReference>
<keyword evidence="1" id="KW-0472">Membrane</keyword>
<feature type="transmembrane region" description="Helical" evidence="1">
    <location>
        <begin position="250"/>
        <end position="269"/>
    </location>
</feature>
<dbReference type="RefSeq" id="WP_115322823.1">
    <property type="nucleotide sequence ID" value="NZ_UGTV01000015.1"/>
</dbReference>
<evidence type="ECO:0000313" key="3">
    <source>
        <dbReference type="Proteomes" id="UP000254704"/>
    </source>
</evidence>
<proteinExistence type="predicted"/>
<keyword evidence="1" id="KW-0812">Transmembrane</keyword>
<feature type="transmembrane region" description="Helical" evidence="1">
    <location>
        <begin position="14"/>
        <end position="34"/>
    </location>
</feature>
<evidence type="ECO:0000313" key="2">
    <source>
        <dbReference type="EMBL" id="SUC09998.1"/>
    </source>
</evidence>
<evidence type="ECO:0000256" key="1">
    <source>
        <dbReference type="SAM" id="Phobius"/>
    </source>
</evidence>
<name>A0A379EU93_9PAST</name>
<protein>
    <submittedName>
        <fullName evidence="2">Putative lipopolysaccharide biosynthesis protein Wzz-like protein</fullName>
    </submittedName>
</protein>
<reference evidence="2 3" key="1">
    <citation type="submission" date="2018-06" db="EMBL/GenBank/DDBJ databases">
        <authorList>
            <consortium name="Pathogen Informatics"/>
            <person name="Doyle S."/>
        </authorList>
    </citation>
    <scope>NUCLEOTIDE SEQUENCE [LARGE SCALE GENOMIC DNA]</scope>
    <source>
        <strain evidence="2 3">NCTC11621</strain>
    </source>
</reference>
<accession>A0A379EU93</accession>
<gene>
    <name evidence="2" type="primary">wzzE</name>
    <name evidence="2" type="ORF">NCTC11621_01037</name>
</gene>
<organism evidence="2 3">
    <name type="scientific">Pasteurella canis</name>
    <dbReference type="NCBI Taxonomy" id="753"/>
    <lineage>
        <taxon>Bacteria</taxon>
        <taxon>Pseudomonadati</taxon>
        <taxon>Pseudomonadota</taxon>
        <taxon>Gammaproteobacteria</taxon>
        <taxon>Pasteurellales</taxon>
        <taxon>Pasteurellaceae</taxon>
        <taxon>Pasteurella</taxon>
    </lineage>
</organism>
<sequence>MTQTENFEKTDRTLLKNIFSMISISIIGAVIAYGSSFSVNKSWIAEAKVERPNVVSLGNYYSLSSTYQFIQEQDNNNIDETDIVYHEFRRQLNSDNLIRHFWQTSEYYKQKQTGESHIDLALLEKLIKNIKFQMGHSNELADTITLELENPKLATELLSAFIDYVNQETRQVIYSNLITKWKVVFERVKNATEFNLGKNTSNVVDFKQDWQGQLQMMRAVSPLDEQFTAYRYAKRPTQPLEPASPNRLCWGISGATIGFLVALLFLVVFNSRNKIIK</sequence>
<dbReference type="SUPFAM" id="SSF160355">
    <property type="entry name" value="Bacterial polysaccharide co-polymerase-like"/>
    <property type="match status" value="1"/>
</dbReference>
<dbReference type="EMBL" id="UGTV01000015">
    <property type="protein sequence ID" value="SUC09998.1"/>
    <property type="molecule type" value="Genomic_DNA"/>
</dbReference>
<dbReference type="Proteomes" id="UP000254704">
    <property type="component" value="Unassembled WGS sequence"/>
</dbReference>